<dbReference type="AlphaFoldDB" id="A0A8J6NGD3"/>
<reference evidence="2 3" key="1">
    <citation type="submission" date="2020-08" db="EMBL/GenBank/DDBJ databases">
        <title>Bridging the membrane lipid divide: bacteria of the FCB group superphylum have the potential to synthesize archaeal ether lipids.</title>
        <authorList>
            <person name="Villanueva L."/>
            <person name="Von Meijenfeldt F.A.B."/>
            <person name="Westbye A.B."/>
            <person name="Yadav S."/>
            <person name="Hopmans E.C."/>
            <person name="Dutilh B.E."/>
            <person name="Sinninghe Damste J.S."/>
        </authorList>
    </citation>
    <scope>NUCLEOTIDE SEQUENCE [LARGE SCALE GENOMIC DNA]</scope>
    <source>
        <strain evidence="2">NIOZ-UU36</strain>
    </source>
</reference>
<evidence type="ECO:0000313" key="2">
    <source>
        <dbReference type="EMBL" id="MBC8333964.1"/>
    </source>
</evidence>
<name>A0A8J6NGD3_9CHLR</name>
<gene>
    <name evidence="2" type="ORF">H8E29_01755</name>
</gene>
<evidence type="ECO:0000256" key="1">
    <source>
        <dbReference type="SAM" id="MobiDB-lite"/>
    </source>
</evidence>
<dbReference type="Proteomes" id="UP000614469">
    <property type="component" value="Unassembled WGS sequence"/>
</dbReference>
<evidence type="ECO:0000313" key="3">
    <source>
        <dbReference type="Proteomes" id="UP000614469"/>
    </source>
</evidence>
<accession>A0A8J6NGD3</accession>
<sequence>MSKRISTLVILLGILVTIQSACSLPFITSSSEPENDPSPNVLPTQEPSDTGVLEIETVTVIDIETESIPIPPIYVTVAGHIEDVPVYANCDAYPDFREKLLLFSETISKTGVAFNLQIEYEFFLGVSRCETDAMKASTDGLNIIDYLAIHYGFEIDPHQEGGTEEGADNYADIRYLGGTLTSNISENVGGLVWNNPPQFKALSRGEAGWIYPDYTWHPEVLTLAVSRDHHQGDFSKDDIASGIWIPKGPNKNFWVHDSGGQMVYIGPGEHEDWGRDSEFLSTPEFVQALSDQLAQGTLDRNKIYTVTLPVPQRIIFNADQHEKLLALLDQLAPLIQSGQARYVTYSQAVEIWRTEYGAEPNIFFREGIEPPYEKR</sequence>
<organism evidence="2 3">
    <name type="scientific">Candidatus Desulfolinea nitratireducens</name>
    <dbReference type="NCBI Taxonomy" id="2841698"/>
    <lineage>
        <taxon>Bacteria</taxon>
        <taxon>Bacillati</taxon>
        <taxon>Chloroflexota</taxon>
        <taxon>Anaerolineae</taxon>
        <taxon>Anaerolineales</taxon>
        <taxon>Anaerolineales incertae sedis</taxon>
        <taxon>Candidatus Desulfolinea</taxon>
    </lineage>
</organism>
<comment type="caution">
    <text evidence="2">The sequence shown here is derived from an EMBL/GenBank/DDBJ whole genome shotgun (WGS) entry which is preliminary data.</text>
</comment>
<protein>
    <submittedName>
        <fullName evidence="2">Uncharacterized protein</fullName>
    </submittedName>
</protein>
<feature type="region of interest" description="Disordered" evidence="1">
    <location>
        <begin position="29"/>
        <end position="48"/>
    </location>
</feature>
<proteinExistence type="predicted"/>
<dbReference type="EMBL" id="JACNJN010000035">
    <property type="protein sequence ID" value="MBC8333964.1"/>
    <property type="molecule type" value="Genomic_DNA"/>
</dbReference>